<keyword evidence="3" id="KW-0963">Cytoplasm</keyword>
<feature type="domain" description="Glutaredoxin" evidence="5">
    <location>
        <begin position="66"/>
        <end position="131"/>
    </location>
</feature>
<accession>A0A1S3B087</accession>
<organism evidence="6 7">
    <name type="scientific">Cucumis melo</name>
    <name type="common">Muskmelon</name>
    <dbReference type="NCBI Taxonomy" id="3656"/>
    <lineage>
        <taxon>Eukaryota</taxon>
        <taxon>Viridiplantae</taxon>
        <taxon>Streptophyta</taxon>
        <taxon>Embryophyta</taxon>
        <taxon>Tracheophyta</taxon>
        <taxon>Spermatophyta</taxon>
        <taxon>Magnoliopsida</taxon>
        <taxon>eudicotyledons</taxon>
        <taxon>Gunneridae</taxon>
        <taxon>Pentapetalae</taxon>
        <taxon>rosids</taxon>
        <taxon>fabids</taxon>
        <taxon>Cucurbitales</taxon>
        <taxon>Cucurbitaceae</taxon>
        <taxon>Benincaseae</taxon>
        <taxon>Cucumis</taxon>
    </lineage>
</organism>
<dbReference type="InterPro" id="IPR011905">
    <property type="entry name" value="GlrX-like_pln_2"/>
</dbReference>
<name>A0A1S3B087_CUCME</name>
<evidence type="ECO:0000256" key="4">
    <source>
        <dbReference type="ARBA" id="ARBA00023284"/>
    </source>
</evidence>
<dbReference type="KEGG" id="cmo:103484489"/>
<proteinExistence type="inferred from homology"/>
<keyword evidence="4" id="KW-0676">Redox-active center</keyword>
<dbReference type="PROSITE" id="PS51354">
    <property type="entry name" value="GLUTAREDOXIN_2"/>
    <property type="match status" value="1"/>
</dbReference>
<dbReference type="AlphaFoldDB" id="A0A1S3B087"/>
<dbReference type="RefSeq" id="XP_008439802.3">
    <property type="nucleotide sequence ID" value="XM_008441580.3"/>
</dbReference>
<dbReference type="InterPro" id="IPR036249">
    <property type="entry name" value="Thioredoxin-like_sf"/>
</dbReference>
<gene>
    <name evidence="7" type="primary">LOC103484489</name>
</gene>
<dbReference type="InterPro" id="IPR002109">
    <property type="entry name" value="Glutaredoxin"/>
</dbReference>
<dbReference type="NCBIfam" id="TIGR02189">
    <property type="entry name" value="GlrX-like_plant"/>
    <property type="match status" value="1"/>
</dbReference>
<reference evidence="7" key="1">
    <citation type="submission" date="2025-08" db="UniProtKB">
        <authorList>
            <consortium name="RefSeq"/>
        </authorList>
    </citation>
    <scope>IDENTIFICATION</scope>
    <source>
        <tissue evidence="7">Stem</tissue>
    </source>
</reference>
<dbReference type="Gramene" id="MELO3C007253.2.1">
    <property type="protein sequence ID" value="MELO3C007253.2.1"/>
    <property type="gene ID" value="MELO3C007253.2"/>
</dbReference>
<evidence type="ECO:0000259" key="5">
    <source>
        <dbReference type="Pfam" id="PF00462"/>
    </source>
</evidence>
<sequence length="159" mass="17143">MSLFQYRNYPPLSLSQNWIFFFTKFAIIMHQAIPYRTWIPAAASSSRKAHEPSGDGVEKLVSKNAVVVLARRGCCMSHVLKLLLLGHGTNPAVVVVGEEDEVDTTGEIGNFASAAGDGRVQFPVVFIGGKMFGGLEKVMAAHISGELVPALKDAGALWL</sequence>
<protein>
    <submittedName>
        <fullName evidence="7">Glutaredoxin-C9</fullName>
    </submittedName>
</protein>
<comment type="subcellular location">
    <subcellularLocation>
        <location evidence="1">Cytoplasm</location>
    </subcellularLocation>
</comment>
<dbReference type="InParanoid" id="A0A1S3B087"/>
<evidence type="ECO:0000256" key="1">
    <source>
        <dbReference type="ARBA" id="ARBA00004496"/>
    </source>
</evidence>
<comment type="similarity">
    <text evidence="2">Belongs to the glutaredoxin family. CC-type subfamily.</text>
</comment>
<dbReference type="SUPFAM" id="SSF52833">
    <property type="entry name" value="Thioredoxin-like"/>
    <property type="match status" value="1"/>
</dbReference>
<dbReference type="GO" id="GO:0005737">
    <property type="term" value="C:cytoplasm"/>
    <property type="evidence" value="ECO:0007669"/>
    <property type="project" value="UniProtKB-SubCell"/>
</dbReference>
<dbReference type="PANTHER" id="PTHR10168">
    <property type="entry name" value="GLUTAREDOXIN"/>
    <property type="match status" value="1"/>
</dbReference>
<evidence type="ECO:0000313" key="7">
    <source>
        <dbReference type="RefSeq" id="XP_008439802.3"/>
    </source>
</evidence>
<evidence type="ECO:0000313" key="6">
    <source>
        <dbReference type="Proteomes" id="UP001652600"/>
    </source>
</evidence>
<dbReference type="Proteomes" id="UP001652600">
    <property type="component" value="Chromosome 8"/>
</dbReference>
<evidence type="ECO:0000256" key="3">
    <source>
        <dbReference type="ARBA" id="ARBA00022490"/>
    </source>
</evidence>
<evidence type="ECO:0000256" key="2">
    <source>
        <dbReference type="ARBA" id="ARBA00007568"/>
    </source>
</evidence>
<dbReference type="Pfam" id="PF00462">
    <property type="entry name" value="Glutaredoxin"/>
    <property type="match status" value="1"/>
</dbReference>
<dbReference type="GeneID" id="103484489"/>
<keyword evidence="6" id="KW-1185">Reference proteome</keyword>
<dbReference type="eggNOG" id="KOG1752">
    <property type="taxonomic scope" value="Eukaryota"/>
</dbReference>
<dbReference type="Gene3D" id="3.40.30.10">
    <property type="entry name" value="Glutaredoxin"/>
    <property type="match status" value="1"/>
</dbReference>